<keyword evidence="3" id="KW-1185">Reference proteome</keyword>
<organism evidence="2 3">
    <name type="scientific">Halorubrum aidingense JCM 13560</name>
    <dbReference type="NCBI Taxonomy" id="1230454"/>
    <lineage>
        <taxon>Archaea</taxon>
        <taxon>Methanobacteriati</taxon>
        <taxon>Methanobacteriota</taxon>
        <taxon>Stenosarchaea group</taxon>
        <taxon>Halobacteria</taxon>
        <taxon>Halobacteriales</taxon>
        <taxon>Haloferacaceae</taxon>
        <taxon>Halorubrum</taxon>
    </lineage>
</organism>
<evidence type="ECO:0000313" key="2">
    <source>
        <dbReference type="EMBL" id="EMA67749.1"/>
    </source>
</evidence>
<sequence>MTNGNSSFSLNIFCFPRKTTVPLLSRTAYLFRIADCLTSYRSSSRSTVEMSYAVDVDPNAEGSFISPERSTFGKNPSVRPGGGPRPLTSAIATGSAAR</sequence>
<proteinExistence type="predicted"/>
<comment type="caution">
    <text evidence="2">The sequence shown here is derived from an EMBL/GenBank/DDBJ whole genome shotgun (WGS) entry which is preliminary data.</text>
</comment>
<dbReference type="AlphaFoldDB" id="M0PDX7"/>
<dbReference type="Proteomes" id="UP000011575">
    <property type="component" value="Unassembled WGS sequence"/>
</dbReference>
<evidence type="ECO:0000256" key="1">
    <source>
        <dbReference type="SAM" id="MobiDB-lite"/>
    </source>
</evidence>
<evidence type="ECO:0000313" key="3">
    <source>
        <dbReference type="Proteomes" id="UP000011575"/>
    </source>
</evidence>
<protein>
    <submittedName>
        <fullName evidence="2">Uncharacterized protein</fullName>
    </submittedName>
</protein>
<reference evidence="2 3" key="1">
    <citation type="journal article" date="2014" name="PLoS Genet.">
        <title>Phylogenetically driven sequencing of extremely halophilic archaea reveals strategies for static and dynamic osmo-response.</title>
        <authorList>
            <person name="Becker E.A."/>
            <person name="Seitzer P.M."/>
            <person name="Tritt A."/>
            <person name="Larsen D."/>
            <person name="Krusor M."/>
            <person name="Yao A.I."/>
            <person name="Wu D."/>
            <person name="Madern D."/>
            <person name="Eisen J.A."/>
            <person name="Darling A.E."/>
            <person name="Facciotti M.T."/>
        </authorList>
    </citation>
    <scope>NUCLEOTIDE SEQUENCE [LARGE SCALE GENOMIC DNA]</scope>
    <source>
        <strain evidence="2 3">JCM 13560</strain>
    </source>
</reference>
<dbReference type="EMBL" id="AOJI01000022">
    <property type="protein sequence ID" value="EMA67749.1"/>
    <property type="molecule type" value="Genomic_DNA"/>
</dbReference>
<accession>M0PDX7</accession>
<feature type="region of interest" description="Disordered" evidence="1">
    <location>
        <begin position="59"/>
        <end position="98"/>
    </location>
</feature>
<name>M0PDX7_9EURY</name>
<gene>
    <name evidence="2" type="ORF">C461_08479</name>
</gene>